<dbReference type="InterPro" id="IPR023346">
    <property type="entry name" value="Lysozyme-like_dom_sf"/>
</dbReference>
<keyword evidence="13" id="KW-0511">Multifunctional enzyme</keyword>
<keyword evidence="12 17" id="KW-0472">Membrane</keyword>
<evidence type="ECO:0000256" key="5">
    <source>
        <dbReference type="ARBA" id="ARBA00022645"/>
    </source>
</evidence>
<evidence type="ECO:0000259" key="18">
    <source>
        <dbReference type="Pfam" id="PF00905"/>
    </source>
</evidence>
<feature type="transmembrane region" description="Helical" evidence="17">
    <location>
        <begin position="36"/>
        <end position="55"/>
    </location>
</feature>
<comment type="subcellular location">
    <subcellularLocation>
        <location evidence="1">Cell membrane</location>
    </subcellularLocation>
</comment>
<keyword evidence="11" id="KW-0573">Peptidoglycan synthesis</keyword>
<comment type="catalytic activity">
    <reaction evidence="15">
        <text>Preferential cleavage: (Ac)2-L-Lys-D-Ala-|-D-Ala. Also transpeptidation of peptidyl-alanyl moieties that are N-acyl substituents of D-alanine.</text>
        <dbReference type="EC" id="3.4.16.4"/>
    </reaction>
</comment>
<dbReference type="InterPro" id="IPR012338">
    <property type="entry name" value="Beta-lactam/transpept-like"/>
</dbReference>
<evidence type="ECO:0000256" key="17">
    <source>
        <dbReference type="SAM" id="Phobius"/>
    </source>
</evidence>
<dbReference type="PANTHER" id="PTHR32282">
    <property type="entry name" value="BINDING PROTEIN TRANSPEPTIDASE, PUTATIVE-RELATED"/>
    <property type="match status" value="1"/>
</dbReference>
<dbReference type="Pfam" id="PF00912">
    <property type="entry name" value="Transgly"/>
    <property type="match status" value="1"/>
</dbReference>
<evidence type="ECO:0000256" key="10">
    <source>
        <dbReference type="ARBA" id="ARBA00022960"/>
    </source>
</evidence>
<dbReference type="STRING" id="1802479.A2Y68_01590"/>
<organism evidence="20 21">
    <name type="scientific">Candidatus Woesebacteria bacterium RBG_13_46_13</name>
    <dbReference type="NCBI Taxonomy" id="1802479"/>
    <lineage>
        <taxon>Bacteria</taxon>
        <taxon>Candidatus Woeseibacteriota</taxon>
    </lineage>
</organism>
<accession>A0A1F7X6Z8</accession>
<dbReference type="PANTHER" id="PTHR32282:SF11">
    <property type="entry name" value="PENICILLIN-BINDING PROTEIN 1B"/>
    <property type="match status" value="1"/>
</dbReference>
<keyword evidence="9" id="KW-0378">Hydrolase</keyword>
<evidence type="ECO:0000256" key="15">
    <source>
        <dbReference type="ARBA" id="ARBA00034000"/>
    </source>
</evidence>
<dbReference type="Proteomes" id="UP000176778">
    <property type="component" value="Unassembled WGS sequence"/>
</dbReference>
<comment type="caution">
    <text evidence="20">The sequence shown here is derived from an EMBL/GenBank/DDBJ whole genome shotgun (WGS) entry which is preliminary data.</text>
</comment>
<keyword evidence="5" id="KW-0121">Carboxypeptidase</keyword>
<dbReference type="SUPFAM" id="SSF53955">
    <property type="entry name" value="Lysozyme-like"/>
    <property type="match status" value="1"/>
</dbReference>
<evidence type="ECO:0000256" key="11">
    <source>
        <dbReference type="ARBA" id="ARBA00022984"/>
    </source>
</evidence>
<dbReference type="GO" id="GO:0008658">
    <property type="term" value="F:penicillin binding"/>
    <property type="evidence" value="ECO:0007669"/>
    <property type="project" value="InterPro"/>
</dbReference>
<evidence type="ECO:0000256" key="9">
    <source>
        <dbReference type="ARBA" id="ARBA00022801"/>
    </source>
</evidence>
<feature type="domain" description="Glycosyl transferase family 51" evidence="19">
    <location>
        <begin position="120"/>
        <end position="294"/>
    </location>
</feature>
<evidence type="ECO:0000256" key="14">
    <source>
        <dbReference type="ARBA" id="ARBA00023316"/>
    </source>
</evidence>
<dbReference type="GO" id="GO:0009002">
    <property type="term" value="F:serine-type D-Ala-D-Ala carboxypeptidase activity"/>
    <property type="evidence" value="ECO:0007669"/>
    <property type="project" value="UniProtKB-EC"/>
</dbReference>
<evidence type="ECO:0000256" key="7">
    <source>
        <dbReference type="ARBA" id="ARBA00022676"/>
    </source>
</evidence>
<dbReference type="GO" id="GO:0009252">
    <property type="term" value="P:peptidoglycan biosynthetic process"/>
    <property type="evidence" value="ECO:0007669"/>
    <property type="project" value="UniProtKB-KW"/>
</dbReference>
<feature type="domain" description="Penicillin-binding protein transpeptidase" evidence="18">
    <location>
        <begin position="382"/>
        <end position="642"/>
    </location>
</feature>
<keyword evidence="7" id="KW-0328">Glycosyltransferase</keyword>
<keyword evidence="4" id="KW-1003">Cell membrane</keyword>
<evidence type="ECO:0000256" key="2">
    <source>
        <dbReference type="ARBA" id="ARBA00007090"/>
    </source>
</evidence>
<dbReference type="GO" id="GO:0071555">
    <property type="term" value="P:cell wall organization"/>
    <property type="evidence" value="ECO:0007669"/>
    <property type="project" value="UniProtKB-KW"/>
</dbReference>
<keyword evidence="8" id="KW-0808">Transferase</keyword>
<keyword evidence="14" id="KW-0961">Cell wall biogenesis/degradation</keyword>
<keyword evidence="6" id="KW-0645">Protease</keyword>
<dbReference type="FunFam" id="1.10.3810.10:FF:000001">
    <property type="entry name" value="Penicillin-binding protein 1A"/>
    <property type="match status" value="1"/>
</dbReference>
<dbReference type="SUPFAM" id="SSF56601">
    <property type="entry name" value="beta-lactamase/transpeptidase-like"/>
    <property type="match status" value="1"/>
</dbReference>
<evidence type="ECO:0000259" key="19">
    <source>
        <dbReference type="Pfam" id="PF00912"/>
    </source>
</evidence>
<dbReference type="GO" id="GO:0008955">
    <property type="term" value="F:peptidoglycan glycosyltransferase activity"/>
    <property type="evidence" value="ECO:0007669"/>
    <property type="project" value="UniProtKB-EC"/>
</dbReference>
<comment type="similarity">
    <text evidence="3">In the N-terminal section; belongs to the glycosyltransferase 51 family.</text>
</comment>
<evidence type="ECO:0000256" key="13">
    <source>
        <dbReference type="ARBA" id="ARBA00023268"/>
    </source>
</evidence>
<evidence type="ECO:0000256" key="12">
    <source>
        <dbReference type="ARBA" id="ARBA00023136"/>
    </source>
</evidence>
<dbReference type="InterPro" id="IPR001460">
    <property type="entry name" value="PCN-bd_Tpept"/>
</dbReference>
<dbReference type="EMBL" id="MGFR01000001">
    <property type="protein sequence ID" value="OGM10118.1"/>
    <property type="molecule type" value="Genomic_DNA"/>
</dbReference>
<dbReference type="Gene3D" id="1.10.3810.10">
    <property type="entry name" value="Biosynthetic peptidoglycan transglycosylase-like"/>
    <property type="match status" value="1"/>
</dbReference>
<dbReference type="InterPro" id="IPR050396">
    <property type="entry name" value="Glycosyltr_51/Transpeptidase"/>
</dbReference>
<evidence type="ECO:0000313" key="20">
    <source>
        <dbReference type="EMBL" id="OGM10118.1"/>
    </source>
</evidence>
<dbReference type="InterPro" id="IPR001264">
    <property type="entry name" value="Glyco_trans_51"/>
</dbReference>
<evidence type="ECO:0000256" key="4">
    <source>
        <dbReference type="ARBA" id="ARBA00022475"/>
    </source>
</evidence>
<evidence type="ECO:0000256" key="1">
    <source>
        <dbReference type="ARBA" id="ARBA00004236"/>
    </source>
</evidence>
<sequence>MAKKARKITNVYLAPRVNKQVPTFIAGLLRFVGKPFYYILSGLILALAFFFSVCVRLAKKILGIRIKIPRPKPVLLLPVLFIVVLVLSFWFYVLRALPSPIELVTRNQEISTKIYDRNGVLLYKIYKNKNRTPVELAQIPAQVQAATLAAEDAEFYNHIGFSPRGIFRSLVKNIKKGELSGGSTITQQLVKNALLSPEKTLTRKLKELILSVEVEMTFTKASILEMYLNEVPYGGTAYGIQEASRLYFGKDVGALTLAEAALLAGLPKSPTKFSPFGPNPELAIQRQKEVLSLMRINGFINPQEEEAALKEKIVFAPNRIDIKAPHFVMFVRSALVEKYGEELVEQGGLEVTTTLDYSIQKLAEEAVAQEVRGLTSLNVKNGAALVLDPTTGEVLAMVGSKDYFDTSSDGNVNILTSLRQPGSSIKVVNYAYALGHGYTPASLLDDSPVTFSVSGQPPYTPRNYDSRYRGRIPLRSALAESRNIPAVKVLASYGVGKMIELGKAMGITTWNDPSRYGLSLTLGGGEIKILDLARVYATIANYGVRPEIATIAKISDYKGRILEENSCNGDCQGKAVLDARIAFSLIDILKDNVARTPAFGARSSLVIPNHPEVAVKTGTSNDLKDNLTLGFTQKYLVATWVGNNDNSPMARIASGVTGAAPIFNRIMTAILKDKDSVSWDVPVGIDKVTICSLTGTLPCSGCALYSEWFLKENVPQKACSPEQIGKIKEEKKSEGKILEPAAATQR</sequence>
<keyword evidence="10" id="KW-0133">Cell shape</keyword>
<keyword evidence="17" id="KW-1133">Transmembrane helix</keyword>
<evidence type="ECO:0000256" key="6">
    <source>
        <dbReference type="ARBA" id="ARBA00022670"/>
    </source>
</evidence>
<evidence type="ECO:0000256" key="8">
    <source>
        <dbReference type="ARBA" id="ARBA00022679"/>
    </source>
</evidence>
<evidence type="ECO:0000313" key="21">
    <source>
        <dbReference type="Proteomes" id="UP000176778"/>
    </source>
</evidence>
<comment type="similarity">
    <text evidence="2">In the C-terminal section; belongs to the transpeptidase family.</text>
</comment>
<name>A0A1F7X6Z8_9BACT</name>
<proteinExistence type="inferred from homology"/>
<evidence type="ECO:0000256" key="3">
    <source>
        <dbReference type="ARBA" id="ARBA00007739"/>
    </source>
</evidence>
<dbReference type="GO" id="GO:0030288">
    <property type="term" value="C:outer membrane-bounded periplasmic space"/>
    <property type="evidence" value="ECO:0007669"/>
    <property type="project" value="TreeGrafter"/>
</dbReference>
<dbReference type="GO" id="GO:0008360">
    <property type="term" value="P:regulation of cell shape"/>
    <property type="evidence" value="ECO:0007669"/>
    <property type="project" value="UniProtKB-KW"/>
</dbReference>
<dbReference type="AlphaFoldDB" id="A0A1F7X6Z8"/>
<feature type="transmembrane region" description="Helical" evidence="17">
    <location>
        <begin position="75"/>
        <end position="93"/>
    </location>
</feature>
<comment type="catalytic activity">
    <reaction evidence="16">
        <text>[GlcNAc-(1-&gt;4)-Mur2Ac(oyl-L-Ala-gamma-D-Glu-L-Lys-D-Ala-D-Ala)](n)-di-trans,octa-cis-undecaprenyl diphosphate + beta-D-GlcNAc-(1-&gt;4)-Mur2Ac(oyl-L-Ala-gamma-D-Glu-L-Lys-D-Ala-D-Ala)-di-trans,octa-cis-undecaprenyl diphosphate = [GlcNAc-(1-&gt;4)-Mur2Ac(oyl-L-Ala-gamma-D-Glu-L-Lys-D-Ala-D-Ala)](n+1)-di-trans,octa-cis-undecaprenyl diphosphate + di-trans,octa-cis-undecaprenyl diphosphate + H(+)</text>
        <dbReference type="Rhea" id="RHEA:23708"/>
        <dbReference type="Rhea" id="RHEA-COMP:9602"/>
        <dbReference type="Rhea" id="RHEA-COMP:9603"/>
        <dbReference type="ChEBI" id="CHEBI:15378"/>
        <dbReference type="ChEBI" id="CHEBI:58405"/>
        <dbReference type="ChEBI" id="CHEBI:60033"/>
        <dbReference type="ChEBI" id="CHEBI:78435"/>
        <dbReference type="EC" id="2.4.99.28"/>
    </reaction>
</comment>
<dbReference type="GO" id="GO:0006508">
    <property type="term" value="P:proteolysis"/>
    <property type="evidence" value="ECO:0007669"/>
    <property type="project" value="UniProtKB-KW"/>
</dbReference>
<dbReference type="Pfam" id="PF00905">
    <property type="entry name" value="Transpeptidase"/>
    <property type="match status" value="1"/>
</dbReference>
<gene>
    <name evidence="20" type="ORF">A2Y68_01590</name>
</gene>
<dbReference type="GO" id="GO:0005886">
    <property type="term" value="C:plasma membrane"/>
    <property type="evidence" value="ECO:0007669"/>
    <property type="project" value="UniProtKB-SubCell"/>
</dbReference>
<reference evidence="20 21" key="1">
    <citation type="journal article" date="2016" name="Nat. Commun.">
        <title>Thousands of microbial genomes shed light on interconnected biogeochemical processes in an aquifer system.</title>
        <authorList>
            <person name="Anantharaman K."/>
            <person name="Brown C.T."/>
            <person name="Hug L.A."/>
            <person name="Sharon I."/>
            <person name="Castelle C.J."/>
            <person name="Probst A.J."/>
            <person name="Thomas B.C."/>
            <person name="Singh A."/>
            <person name="Wilkins M.J."/>
            <person name="Karaoz U."/>
            <person name="Brodie E.L."/>
            <person name="Williams K.H."/>
            <person name="Hubbard S.S."/>
            <person name="Banfield J.F."/>
        </authorList>
    </citation>
    <scope>NUCLEOTIDE SEQUENCE [LARGE SCALE GENOMIC DNA]</scope>
</reference>
<dbReference type="Gene3D" id="3.40.710.10">
    <property type="entry name" value="DD-peptidase/beta-lactamase superfamily"/>
    <property type="match status" value="1"/>
</dbReference>
<evidence type="ECO:0000256" key="16">
    <source>
        <dbReference type="ARBA" id="ARBA00049902"/>
    </source>
</evidence>
<keyword evidence="17" id="KW-0812">Transmembrane</keyword>
<protein>
    <submittedName>
        <fullName evidence="20">Uncharacterized protein</fullName>
    </submittedName>
</protein>
<dbReference type="InterPro" id="IPR036950">
    <property type="entry name" value="PBP_transglycosylase"/>
</dbReference>